<evidence type="ECO:0000313" key="5">
    <source>
        <dbReference type="Proteomes" id="UP001203207"/>
    </source>
</evidence>
<dbReference type="Gene3D" id="1.10.287.1490">
    <property type="match status" value="1"/>
</dbReference>
<dbReference type="EMBL" id="JAKRVX010000013">
    <property type="protein sequence ID" value="MCL9818518.1"/>
    <property type="molecule type" value="Genomic_DNA"/>
</dbReference>
<dbReference type="Proteomes" id="UP001203207">
    <property type="component" value="Unassembled WGS sequence"/>
</dbReference>
<sequence>MGLFSRISNLLGSKTAALLDEYEDPGEALDFAHEQMRDELSRVDERLTTFVTQKKRLERKRSELETDIQKYNEDARAAVANDDEETARTLLKRKKAITEEVNTLSDQIIELESVQEELVGKRTALKNRIQTFESEKEILKAQLTAEQSVQTVDQLTTDTQGHEITDALNRVEDATETAIAREEAIEELTESGAFDDKNTLDEQIDSLSTDAEIDDEIDALRSEQRPDSDGDQTDEPDQSDKDARDQ</sequence>
<feature type="region of interest" description="Disordered" evidence="3">
    <location>
        <begin position="188"/>
        <end position="246"/>
    </location>
</feature>
<evidence type="ECO:0000313" key="4">
    <source>
        <dbReference type="EMBL" id="MCL9818518.1"/>
    </source>
</evidence>
<name>A0AAE3KA00_9EURY</name>
<comment type="caution">
    <text evidence="4">The sequence shown here is derived from an EMBL/GenBank/DDBJ whole genome shotgun (WGS) entry which is preliminary data.</text>
</comment>
<dbReference type="PANTHER" id="PTHR31088:SF6">
    <property type="entry name" value="PHAGE SHOCK PROTEIN A"/>
    <property type="match status" value="1"/>
</dbReference>
<organism evidence="4 5">
    <name type="scientific">Natronocalculus amylovorans</name>
    <dbReference type="NCBI Taxonomy" id="2917812"/>
    <lineage>
        <taxon>Archaea</taxon>
        <taxon>Methanobacteriati</taxon>
        <taxon>Methanobacteriota</taxon>
        <taxon>Stenosarchaea group</taxon>
        <taxon>Halobacteria</taxon>
        <taxon>Halobacteriales</taxon>
        <taxon>Haloferacaceae</taxon>
        <taxon>Natronocalculus</taxon>
    </lineage>
</organism>
<dbReference type="PANTHER" id="PTHR31088">
    <property type="entry name" value="MEMBRANE-ASSOCIATED PROTEIN VIPP1, CHLOROPLASTIC"/>
    <property type="match status" value="1"/>
</dbReference>
<reference evidence="4" key="2">
    <citation type="submission" date="2022-02" db="EMBL/GenBank/DDBJ databases">
        <authorList>
            <person name="Elcheninov A.G."/>
            <person name="Sorokin D.Y."/>
            <person name="Kublanov I.V."/>
        </authorList>
    </citation>
    <scope>NUCLEOTIDE SEQUENCE</scope>
    <source>
        <strain evidence="4">AArc-St2</strain>
    </source>
</reference>
<keyword evidence="2" id="KW-0175">Coiled coil</keyword>
<gene>
    <name evidence="4" type="ORF">AArcSt2_16395</name>
</gene>
<dbReference type="RefSeq" id="WP_250586272.1">
    <property type="nucleotide sequence ID" value="NZ_JAKRVX010000013.1"/>
</dbReference>
<dbReference type="AlphaFoldDB" id="A0AAE3KA00"/>
<evidence type="ECO:0000256" key="2">
    <source>
        <dbReference type="SAM" id="Coils"/>
    </source>
</evidence>
<feature type="compositionally biased region" description="Basic and acidic residues" evidence="3">
    <location>
        <begin position="218"/>
        <end position="228"/>
    </location>
</feature>
<dbReference type="InterPro" id="IPR007157">
    <property type="entry name" value="PspA_VIPP1"/>
</dbReference>
<dbReference type="Pfam" id="PF04012">
    <property type="entry name" value="PspA_IM30"/>
    <property type="match status" value="1"/>
</dbReference>
<accession>A0AAE3KA00</accession>
<reference evidence="4" key="1">
    <citation type="journal article" date="2022" name="Syst. Appl. Microbiol.">
        <title>Natronocalculus amylovorans gen. nov., sp. nov., and Natranaeroarchaeum aerophilus sp. nov., dominant culturable amylolytic natronoarchaea from hypersaline soda lakes in southwestern Siberia.</title>
        <authorList>
            <person name="Sorokin D.Y."/>
            <person name="Elcheninov A.G."/>
            <person name="Khizhniak T.V."/>
            <person name="Koenen M."/>
            <person name="Bale N.J."/>
            <person name="Damste J.S.S."/>
            <person name="Kublanov I.V."/>
        </authorList>
    </citation>
    <scope>NUCLEOTIDE SEQUENCE</scope>
    <source>
        <strain evidence="4">AArc-St2</strain>
    </source>
</reference>
<evidence type="ECO:0000256" key="3">
    <source>
        <dbReference type="SAM" id="MobiDB-lite"/>
    </source>
</evidence>
<feature type="coiled-coil region" evidence="2">
    <location>
        <begin position="47"/>
        <end position="142"/>
    </location>
</feature>
<evidence type="ECO:0000256" key="1">
    <source>
        <dbReference type="ARBA" id="ARBA00043985"/>
    </source>
</evidence>
<keyword evidence="5" id="KW-1185">Reference proteome</keyword>
<comment type="similarity">
    <text evidence="1">Belongs to the PspA/Vipp/IM30 family.</text>
</comment>
<protein>
    <submittedName>
        <fullName evidence="4">PspA/IM30 family protein</fullName>
    </submittedName>
</protein>
<proteinExistence type="inferred from homology"/>